<dbReference type="GO" id="GO:0006508">
    <property type="term" value="P:proteolysis"/>
    <property type="evidence" value="ECO:0007669"/>
    <property type="project" value="InterPro"/>
</dbReference>
<dbReference type="AlphaFoldDB" id="A0A8S9X1U8"/>
<reference evidence="4" key="1">
    <citation type="journal article" date="2021" name="Mol. Ecol. Resour.">
        <title>Apolygus lucorum genome provides insights into omnivorousness and mesophyll feeding.</title>
        <authorList>
            <person name="Liu Y."/>
            <person name="Liu H."/>
            <person name="Wang H."/>
            <person name="Huang T."/>
            <person name="Liu B."/>
            <person name="Yang B."/>
            <person name="Yin L."/>
            <person name="Li B."/>
            <person name="Zhang Y."/>
            <person name="Zhang S."/>
            <person name="Jiang F."/>
            <person name="Zhang X."/>
            <person name="Ren Y."/>
            <person name="Wang B."/>
            <person name="Wang S."/>
            <person name="Lu Y."/>
            <person name="Wu K."/>
            <person name="Fan W."/>
            <person name="Wang G."/>
        </authorList>
    </citation>
    <scope>NUCLEOTIDE SEQUENCE</scope>
    <source>
        <strain evidence="4">12Hb</strain>
    </source>
</reference>
<dbReference type="SUPFAM" id="SSF50494">
    <property type="entry name" value="Trypsin-like serine proteases"/>
    <property type="match status" value="1"/>
</dbReference>
<keyword evidence="2" id="KW-0732">Signal</keyword>
<dbReference type="EMBL" id="WIXP02000012">
    <property type="protein sequence ID" value="KAF6202444.1"/>
    <property type="molecule type" value="Genomic_DNA"/>
</dbReference>
<evidence type="ECO:0000256" key="1">
    <source>
        <dbReference type="SAM" id="MobiDB-lite"/>
    </source>
</evidence>
<dbReference type="InterPro" id="IPR051333">
    <property type="entry name" value="CLIP_Serine_Protease"/>
</dbReference>
<evidence type="ECO:0000259" key="3">
    <source>
        <dbReference type="PROSITE" id="PS50240"/>
    </source>
</evidence>
<dbReference type="PANTHER" id="PTHR24260">
    <property type="match status" value="1"/>
</dbReference>
<sequence length="401" mass="44241">MLFKLIMVLVVGLIARSFSEDAPVMSSSDAAVTKEGTAGSDDQQDSTAVSEEADLTAASEKADSTAVSEEAESSTSVDNVNEKDSATPESSNKSEDKAEKASESNDQKREVDEHQEKDDNHAETPKGEGETEQTEDTAVELNRTCIISNATHWSWLVKIVDKESGKQVCTGTLITDEDVLVPASCFMENTTQDVPESFYSLPAEILAIAGGGMDTDCMQIRNVSSIYPHKGYFENSEEHDYAFLKISPEFDVDDDDIPDIRYHLNVINSEGGLVNIHNNGPFCESPYFVDDGMNAKVSDEIHLLGMRIEDCMMIWNCSADFDTCLSYLHPASHACLKPLTPRKCGPRDKGAPLVCDEVLLGYLHQCDGELPMIFRGLNKAIKFLELEEDHVQRPGYMGRHY</sequence>
<dbReference type="InterPro" id="IPR001254">
    <property type="entry name" value="Trypsin_dom"/>
</dbReference>
<dbReference type="Proteomes" id="UP000466442">
    <property type="component" value="Linkage Group LG12"/>
</dbReference>
<dbReference type="Pfam" id="PF00089">
    <property type="entry name" value="Trypsin"/>
    <property type="match status" value="1"/>
</dbReference>
<dbReference type="PROSITE" id="PS50240">
    <property type="entry name" value="TRYPSIN_DOM"/>
    <property type="match status" value="1"/>
</dbReference>
<evidence type="ECO:0000256" key="2">
    <source>
        <dbReference type="SAM" id="SignalP"/>
    </source>
</evidence>
<keyword evidence="5" id="KW-1185">Reference proteome</keyword>
<dbReference type="GO" id="GO:0004252">
    <property type="term" value="F:serine-type endopeptidase activity"/>
    <property type="evidence" value="ECO:0007669"/>
    <property type="project" value="InterPro"/>
</dbReference>
<accession>A0A8S9X1U8</accession>
<feature type="domain" description="Peptidase S1" evidence="3">
    <location>
        <begin position="138"/>
        <end position="392"/>
    </location>
</feature>
<protein>
    <recommendedName>
        <fullName evidence="3">Peptidase S1 domain-containing protein</fullName>
    </recommendedName>
</protein>
<feature type="region of interest" description="Disordered" evidence="1">
    <location>
        <begin position="21"/>
        <end position="136"/>
    </location>
</feature>
<name>A0A8S9X1U8_APOLU</name>
<dbReference type="InterPro" id="IPR043504">
    <property type="entry name" value="Peptidase_S1_PA_chymotrypsin"/>
</dbReference>
<dbReference type="Gene3D" id="2.40.10.10">
    <property type="entry name" value="Trypsin-like serine proteases"/>
    <property type="match status" value="1"/>
</dbReference>
<feature type="compositionally biased region" description="Basic and acidic residues" evidence="1">
    <location>
        <begin position="80"/>
        <end position="129"/>
    </location>
</feature>
<feature type="compositionally biased region" description="Low complexity" evidence="1">
    <location>
        <begin position="64"/>
        <end position="78"/>
    </location>
</feature>
<dbReference type="PANTHER" id="PTHR24260:SF136">
    <property type="entry name" value="GH08193P-RELATED"/>
    <property type="match status" value="1"/>
</dbReference>
<gene>
    <name evidence="4" type="ORF">GE061_004843</name>
</gene>
<comment type="caution">
    <text evidence="4">The sequence shown here is derived from an EMBL/GenBank/DDBJ whole genome shotgun (WGS) entry which is preliminary data.</text>
</comment>
<dbReference type="InterPro" id="IPR009003">
    <property type="entry name" value="Peptidase_S1_PA"/>
</dbReference>
<organism evidence="4 5">
    <name type="scientific">Apolygus lucorum</name>
    <name type="common">Small green plant bug</name>
    <name type="synonym">Lygocoris lucorum</name>
    <dbReference type="NCBI Taxonomy" id="248454"/>
    <lineage>
        <taxon>Eukaryota</taxon>
        <taxon>Metazoa</taxon>
        <taxon>Ecdysozoa</taxon>
        <taxon>Arthropoda</taxon>
        <taxon>Hexapoda</taxon>
        <taxon>Insecta</taxon>
        <taxon>Pterygota</taxon>
        <taxon>Neoptera</taxon>
        <taxon>Paraneoptera</taxon>
        <taxon>Hemiptera</taxon>
        <taxon>Heteroptera</taxon>
        <taxon>Panheteroptera</taxon>
        <taxon>Cimicomorpha</taxon>
        <taxon>Miridae</taxon>
        <taxon>Mirini</taxon>
        <taxon>Apolygus</taxon>
    </lineage>
</organism>
<evidence type="ECO:0000313" key="5">
    <source>
        <dbReference type="Proteomes" id="UP000466442"/>
    </source>
</evidence>
<feature type="chain" id="PRO_5035903920" description="Peptidase S1 domain-containing protein" evidence="2">
    <location>
        <begin position="20"/>
        <end position="401"/>
    </location>
</feature>
<feature type="signal peptide" evidence="2">
    <location>
        <begin position="1"/>
        <end position="19"/>
    </location>
</feature>
<evidence type="ECO:0000313" key="4">
    <source>
        <dbReference type="EMBL" id="KAF6202444.1"/>
    </source>
</evidence>
<proteinExistence type="predicted"/>